<accession>A0A917ZMN5</accession>
<evidence type="ECO:0000313" key="3">
    <source>
        <dbReference type="EMBL" id="GGO86077.1"/>
    </source>
</evidence>
<name>A0A917ZMN5_9GAMM</name>
<dbReference type="PANTHER" id="PTHR37938">
    <property type="entry name" value="BLL0215 PROTEIN"/>
    <property type="match status" value="1"/>
</dbReference>
<feature type="transmembrane region" description="Helical" evidence="1">
    <location>
        <begin position="20"/>
        <end position="40"/>
    </location>
</feature>
<proteinExistence type="predicted"/>
<organism evidence="3 4">
    <name type="scientific">Marinobacterium nitratireducens</name>
    <dbReference type="NCBI Taxonomy" id="518897"/>
    <lineage>
        <taxon>Bacteria</taxon>
        <taxon>Pseudomonadati</taxon>
        <taxon>Pseudomonadota</taxon>
        <taxon>Gammaproteobacteria</taxon>
        <taxon>Oceanospirillales</taxon>
        <taxon>Oceanospirillaceae</taxon>
        <taxon>Marinobacterium</taxon>
    </lineage>
</organism>
<reference evidence="3 4" key="1">
    <citation type="journal article" date="2014" name="Int. J. Syst. Evol. Microbiol.">
        <title>Complete genome sequence of Corynebacterium casei LMG S-19264T (=DSM 44701T), isolated from a smear-ripened cheese.</title>
        <authorList>
            <consortium name="US DOE Joint Genome Institute (JGI-PGF)"/>
            <person name="Walter F."/>
            <person name="Albersmeier A."/>
            <person name="Kalinowski J."/>
            <person name="Ruckert C."/>
        </authorList>
    </citation>
    <scope>NUCLEOTIDE SEQUENCE [LARGE SCALE GENOMIC DNA]</scope>
    <source>
        <strain evidence="3 4">CGMCC 1.7286</strain>
    </source>
</reference>
<evidence type="ECO:0000256" key="1">
    <source>
        <dbReference type="SAM" id="Phobius"/>
    </source>
</evidence>
<evidence type="ECO:0000313" key="4">
    <source>
        <dbReference type="Proteomes" id="UP000599578"/>
    </source>
</evidence>
<keyword evidence="1" id="KW-0472">Membrane</keyword>
<dbReference type="InterPro" id="IPR005182">
    <property type="entry name" value="YdbS-like_PH"/>
</dbReference>
<dbReference type="Proteomes" id="UP000599578">
    <property type="component" value="Unassembled WGS sequence"/>
</dbReference>
<feature type="domain" description="YdbS-like PH" evidence="2">
    <location>
        <begin position="47"/>
        <end position="118"/>
    </location>
</feature>
<dbReference type="Pfam" id="PF03703">
    <property type="entry name" value="bPH_2"/>
    <property type="match status" value="1"/>
</dbReference>
<sequence>MDTKYSEHPAMFKNNPLGFLLSILLIPVGIGIIILLIWYLKCKSTLLEVTDRELVVERGLLSKDRTELSLSGVRTVNVYQSFFNRIFGVGKIAIFTAGDDAEVEVAGLPDPHRLRELIKQGQEAA</sequence>
<keyword evidence="1" id="KW-1133">Transmembrane helix</keyword>
<dbReference type="AlphaFoldDB" id="A0A917ZMN5"/>
<keyword evidence="1" id="KW-0812">Transmembrane</keyword>
<dbReference type="RefSeq" id="WP_188862013.1">
    <property type="nucleotide sequence ID" value="NZ_BMLT01000010.1"/>
</dbReference>
<keyword evidence="4" id="KW-1185">Reference proteome</keyword>
<dbReference type="EMBL" id="BMLT01000010">
    <property type="protein sequence ID" value="GGO86077.1"/>
    <property type="molecule type" value="Genomic_DNA"/>
</dbReference>
<protein>
    <recommendedName>
        <fullName evidence="2">YdbS-like PH domain-containing protein</fullName>
    </recommendedName>
</protein>
<comment type="caution">
    <text evidence="3">The sequence shown here is derived from an EMBL/GenBank/DDBJ whole genome shotgun (WGS) entry which is preliminary data.</text>
</comment>
<dbReference type="PANTHER" id="PTHR37938:SF1">
    <property type="entry name" value="BLL0215 PROTEIN"/>
    <property type="match status" value="1"/>
</dbReference>
<gene>
    <name evidence="3" type="ORF">GCM10011348_36080</name>
</gene>
<evidence type="ECO:0000259" key="2">
    <source>
        <dbReference type="Pfam" id="PF03703"/>
    </source>
</evidence>